<proteinExistence type="predicted"/>
<organism evidence="2 3">
    <name type="scientific">Pleomassaria siparia CBS 279.74</name>
    <dbReference type="NCBI Taxonomy" id="1314801"/>
    <lineage>
        <taxon>Eukaryota</taxon>
        <taxon>Fungi</taxon>
        <taxon>Dikarya</taxon>
        <taxon>Ascomycota</taxon>
        <taxon>Pezizomycotina</taxon>
        <taxon>Dothideomycetes</taxon>
        <taxon>Pleosporomycetidae</taxon>
        <taxon>Pleosporales</taxon>
        <taxon>Pleomassariaceae</taxon>
        <taxon>Pleomassaria</taxon>
    </lineage>
</organism>
<sequence>MVVVNPNIIAKSERLLLRPLTLEDAEDVVLMRAHPEVMKHTSLGTSDDIEKSKAWIQGCHDRDNCWNFCIELLPSQTSTPIEAHPAGPRVIGMIGAVRAPEVGYMFNTDYWGKGYATEALRAFMPLFFEYYSGGEAELYEYAEAHTDPELIASQNVLLKAGFELFERRERDFENPILGWRDTLVCWCIG</sequence>
<dbReference type="PANTHER" id="PTHR43792">
    <property type="entry name" value="GNAT FAMILY, PUTATIVE (AFU_ORTHOLOGUE AFUA_3G00765)-RELATED-RELATED"/>
    <property type="match status" value="1"/>
</dbReference>
<protein>
    <submittedName>
        <fullName evidence="2">Acyl-CoA N-acyltransferase</fullName>
    </submittedName>
</protein>
<dbReference type="PROSITE" id="PS51186">
    <property type="entry name" value="GNAT"/>
    <property type="match status" value="1"/>
</dbReference>
<dbReference type="AlphaFoldDB" id="A0A6G1KFB2"/>
<name>A0A6G1KFB2_9PLEO</name>
<dbReference type="Proteomes" id="UP000799428">
    <property type="component" value="Unassembled WGS sequence"/>
</dbReference>
<dbReference type="InterPro" id="IPR000182">
    <property type="entry name" value="GNAT_dom"/>
</dbReference>
<gene>
    <name evidence="2" type="ORF">K504DRAFT_465269</name>
</gene>
<dbReference type="PANTHER" id="PTHR43792:SF1">
    <property type="entry name" value="N-ACETYLTRANSFERASE DOMAIN-CONTAINING PROTEIN"/>
    <property type="match status" value="1"/>
</dbReference>
<evidence type="ECO:0000313" key="2">
    <source>
        <dbReference type="EMBL" id="KAF2711518.1"/>
    </source>
</evidence>
<dbReference type="EMBL" id="MU005767">
    <property type="protein sequence ID" value="KAF2711518.1"/>
    <property type="molecule type" value="Genomic_DNA"/>
</dbReference>
<accession>A0A6G1KFB2</accession>
<keyword evidence="2" id="KW-0808">Transferase</keyword>
<dbReference type="Gene3D" id="3.40.630.30">
    <property type="match status" value="1"/>
</dbReference>
<dbReference type="InterPro" id="IPR016181">
    <property type="entry name" value="Acyl_CoA_acyltransferase"/>
</dbReference>
<keyword evidence="2" id="KW-0012">Acyltransferase</keyword>
<evidence type="ECO:0000259" key="1">
    <source>
        <dbReference type="PROSITE" id="PS51186"/>
    </source>
</evidence>
<dbReference type="Pfam" id="PF13302">
    <property type="entry name" value="Acetyltransf_3"/>
    <property type="match status" value="1"/>
</dbReference>
<reference evidence="2" key="1">
    <citation type="journal article" date="2020" name="Stud. Mycol.">
        <title>101 Dothideomycetes genomes: a test case for predicting lifestyles and emergence of pathogens.</title>
        <authorList>
            <person name="Haridas S."/>
            <person name="Albert R."/>
            <person name="Binder M."/>
            <person name="Bloem J."/>
            <person name="Labutti K."/>
            <person name="Salamov A."/>
            <person name="Andreopoulos B."/>
            <person name="Baker S."/>
            <person name="Barry K."/>
            <person name="Bills G."/>
            <person name="Bluhm B."/>
            <person name="Cannon C."/>
            <person name="Castanera R."/>
            <person name="Culley D."/>
            <person name="Daum C."/>
            <person name="Ezra D."/>
            <person name="Gonzalez J."/>
            <person name="Henrissat B."/>
            <person name="Kuo A."/>
            <person name="Liang C."/>
            <person name="Lipzen A."/>
            <person name="Lutzoni F."/>
            <person name="Magnuson J."/>
            <person name="Mondo S."/>
            <person name="Nolan M."/>
            <person name="Ohm R."/>
            <person name="Pangilinan J."/>
            <person name="Park H.-J."/>
            <person name="Ramirez L."/>
            <person name="Alfaro M."/>
            <person name="Sun H."/>
            <person name="Tritt A."/>
            <person name="Yoshinaga Y."/>
            <person name="Zwiers L.-H."/>
            <person name="Turgeon B."/>
            <person name="Goodwin S."/>
            <person name="Spatafora J."/>
            <person name="Crous P."/>
            <person name="Grigoriev I."/>
        </authorList>
    </citation>
    <scope>NUCLEOTIDE SEQUENCE</scope>
    <source>
        <strain evidence="2">CBS 279.74</strain>
    </source>
</reference>
<keyword evidence="3" id="KW-1185">Reference proteome</keyword>
<dbReference type="SUPFAM" id="SSF55729">
    <property type="entry name" value="Acyl-CoA N-acyltransferases (Nat)"/>
    <property type="match status" value="1"/>
</dbReference>
<evidence type="ECO:0000313" key="3">
    <source>
        <dbReference type="Proteomes" id="UP000799428"/>
    </source>
</evidence>
<dbReference type="OrthoDB" id="4072826at2759"/>
<feature type="domain" description="N-acetyltransferase" evidence="1">
    <location>
        <begin position="15"/>
        <end position="184"/>
    </location>
</feature>
<dbReference type="GO" id="GO:0016747">
    <property type="term" value="F:acyltransferase activity, transferring groups other than amino-acyl groups"/>
    <property type="evidence" value="ECO:0007669"/>
    <property type="project" value="InterPro"/>
</dbReference>
<dbReference type="InterPro" id="IPR051531">
    <property type="entry name" value="N-acetyltransferase"/>
</dbReference>